<keyword evidence="5" id="KW-1185">Reference proteome</keyword>
<protein>
    <submittedName>
        <fullName evidence="4">Prepilin-type N-terminal cleavage/methylation domain-containing protein</fullName>
    </submittedName>
</protein>
<dbReference type="RefSeq" id="WP_289214448.1">
    <property type="nucleotide sequence ID" value="NZ_JAPVRC010000001.1"/>
</dbReference>
<organism evidence="4 5">
    <name type="scientific">Halobacillus campisalis</name>
    <dbReference type="NCBI Taxonomy" id="435909"/>
    <lineage>
        <taxon>Bacteria</taxon>
        <taxon>Bacillati</taxon>
        <taxon>Bacillota</taxon>
        <taxon>Bacilli</taxon>
        <taxon>Bacillales</taxon>
        <taxon>Bacillaceae</taxon>
        <taxon>Halobacillus</taxon>
    </lineage>
</organism>
<feature type="transmembrane region" description="Helical" evidence="3">
    <location>
        <begin position="6"/>
        <end position="27"/>
    </location>
</feature>
<dbReference type="InterPro" id="IPR012902">
    <property type="entry name" value="N_methyl_site"/>
</dbReference>
<dbReference type="Pfam" id="PF07963">
    <property type="entry name" value="N_methyl"/>
    <property type="match status" value="1"/>
</dbReference>
<keyword evidence="3" id="KW-0472">Membrane</keyword>
<dbReference type="Proteomes" id="UP001596494">
    <property type="component" value="Unassembled WGS sequence"/>
</dbReference>
<evidence type="ECO:0000256" key="1">
    <source>
        <dbReference type="ARBA" id="ARBA00004241"/>
    </source>
</evidence>
<keyword evidence="2" id="KW-0178">Competence</keyword>
<accession>A0ABW2K2G2</accession>
<evidence type="ECO:0000313" key="4">
    <source>
        <dbReference type="EMBL" id="MFC7320869.1"/>
    </source>
</evidence>
<evidence type="ECO:0000313" key="5">
    <source>
        <dbReference type="Proteomes" id="UP001596494"/>
    </source>
</evidence>
<dbReference type="EMBL" id="JBHTBY010000006">
    <property type="protein sequence ID" value="MFC7320869.1"/>
    <property type="molecule type" value="Genomic_DNA"/>
</dbReference>
<keyword evidence="3" id="KW-0812">Transmembrane</keyword>
<evidence type="ECO:0000256" key="3">
    <source>
        <dbReference type="SAM" id="Phobius"/>
    </source>
</evidence>
<name>A0ABW2K2G2_9BACI</name>
<proteinExistence type="predicted"/>
<sequence>MLNNKGFTLMEVISAFAVLMIIAAALLPQLSQLRVEQYNLSLERKAVLMLHNELIFQKDTHPASEGLIITEGNFTMNFEYYIDYIEGCTSWRDFRNDKKEVCLYSPR</sequence>
<comment type="subcellular location">
    <subcellularLocation>
        <location evidence="1">Cell surface</location>
    </subcellularLocation>
</comment>
<comment type="caution">
    <text evidence="4">The sequence shown here is derived from an EMBL/GenBank/DDBJ whole genome shotgun (WGS) entry which is preliminary data.</text>
</comment>
<evidence type="ECO:0000256" key="2">
    <source>
        <dbReference type="ARBA" id="ARBA00023287"/>
    </source>
</evidence>
<keyword evidence="3" id="KW-1133">Transmembrane helix</keyword>
<reference evidence="5" key="1">
    <citation type="journal article" date="2019" name="Int. J. Syst. Evol. Microbiol.">
        <title>The Global Catalogue of Microorganisms (GCM) 10K type strain sequencing project: providing services to taxonomists for standard genome sequencing and annotation.</title>
        <authorList>
            <consortium name="The Broad Institute Genomics Platform"/>
            <consortium name="The Broad Institute Genome Sequencing Center for Infectious Disease"/>
            <person name="Wu L."/>
            <person name="Ma J."/>
        </authorList>
    </citation>
    <scope>NUCLEOTIDE SEQUENCE [LARGE SCALE GENOMIC DNA]</scope>
    <source>
        <strain evidence="5">CCUG 73951</strain>
    </source>
</reference>
<gene>
    <name evidence="4" type="ORF">ACFQMN_08235</name>
</gene>